<proteinExistence type="predicted"/>
<dbReference type="Gene3D" id="3.30.360.10">
    <property type="entry name" value="Dihydrodipicolinate Reductase, domain 2"/>
    <property type="match status" value="1"/>
</dbReference>
<accession>A0A3D8Q9W1</accession>
<dbReference type="SUPFAM" id="SSF55347">
    <property type="entry name" value="Glyceraldehyde-3-phosphate dehydrogenase-like, C-terminal domain"/>
    <property type="match status" value="1"/>
</dbReference>
<dbReference type="STRING" id="1849047.A0A3D8Q9W1"/>
<dbReference type="Gene3D" id="3.40.50.720">
    <property type="entry name" value="NAD(P)-binding Rossmann-like Domain"/>
    <property type="match status" value="1"/>
</dbReference>
<dbReference type="InterPro" id="IPR055080">
    <property type="entry name" value="Gal80p-like_C"/>
</dbReference>
<evidence type="ECO:0000259" key="2">
    <source>
        <dbReference type="Pfam" id="PF22685"/>
    </source>
</evidence>
<protein>
    <submittedName>
        <fullName evidence="3">Uncharacterized protein</fullName>
    </submittedName>
</protein>
<dbReference type="InterPro" id="IPR036291">
    <property type="entry name" value="NAD(P)-bd_dom_sf"/>
</dbReference>
<evidence type="ECO:0000313" key="4">
    <source>
        <dbReference type="Proteomes" id="UP000256645"/>
    </source>
</evidence>
<dbReference type="GO" id="GO:0000166">
    <property type="term" value="F:nucleotide binding"/>
    <property type="evidence" value="ECO:0007669"/>
    <property type="project" value="InterPro"/>
</dbReference>
<name>A0A3D8Q9W1_9HELO</name>
<gene>
    <name evidence="3" type="ORF">BP6252_13655</name>
</gene>
<dbReference type="Pfam" id="PF01408">
    <property type="entry name" value="GFO_IDH_MocA"/>
    <property type="match status" value="1"/>
</dbReference>
<dbReference type="AlphaFoldDB" id="A0A3D8Q9W1"/>
<comment type="caution">
    <text evidence="3">The sequence shown here is derived from an EMBL/GenBank/DDBJ whole genome shotgun (WGS) entry which is preliminary data.</text>
</comment>
<dbReference type="SUPFAM" id="SSF51735">
    <property type="entry name" value="NAD(P)-binding Rossmann-fold domains"/>
    <property type="match status" value="1"/>
</dbReference>
<dbReference type="InterPro" id="IPR000683">
    <property type="entry name" value="Gfo/Idh/MocA-like_OxRdtase_N"/>
</dbReference>
<feature type="domain" description="Gal80p-like C-terminal" evidence="2">
    <location>
        <begin position="137"/>
        <end position="284"/>
    </location>
</feature>
<dbReference type="PANTHER" id="PTHR43708">
    <property type="entry name" value="CONSERVED EXPRESSED OXIDOREDUCTASE (EUROFUNG)"/>
    <property type="match status" value="1"/>
</dbReference>
<feature type="domain" description="Gfo/Idh/MocA-like oxidoreductase N-terminal" evidence="1">
    <location>
        <begin position="5"/>
        <end position="126"/>
    </location>
</feature>
<organism evidence="3 4">
    <name type="scientific">Coleophoma cylindrospora</name>
    <dbReference type="NCBI Taxonomy" id="1849047"/>
    <lineage>
        <taxon>Eukaryota</taxon>
        <taxon>Fungi</taxon>
        <taxon>Dikarya</taxon>
        <taxon>Ascomycota</taxon>
        <taxon>Pezizomycotina</taxon>
        <taxon>Leotiomycetes</taxon>
        <taxon>Helotiales</taxon>
        <taxon>Dermateaceae</taxon>
        <taxon>Coleophoma</taxon>
    </lineage>
</organism>
<dbReference type="EMBL" id="PDLM01000018">
    <property type="protein sequence ID" value="RDW58244.1"/>
    <property type="molecule type" value="Genomic_DNA"/>
</dbReference>
<keyword evidence="4" id="KW-1185">Reference proteome</keyword>
<evidence type="ECO:0000259" key="1">
    <source>
        <dbReference type="Pfam" id="PF01408"/>
    </source>
</evidence>
<dbReference type="Proteomes" id="UP000256645">
    <property type="component" value="Unassembled WGS sequence"/>
</dbReference>
<dbReference type="OrthoDB" id="446809at2759"/>
<reference evidence="3 4" key="1">
    <citation type="journal article" date="2018" name="IMA Fungus">
        <title>IMA Genome-F 9: Draft genome sequence of Annulohypoxylon stygium, Aspergillus mulundensis, Berkeleyomyces basicola (syn. Thielaviopsis basicola), Ceratocystis smalleyi, two Cercospora beticola strains, Coleophoma cylindrospora, Fusarium fracticaudum, Phialophora cf. hyalina, and Morchella septimelata.</title>
        <authorList>
            <person name="Wingfield B.D."/>
            <person name="Bills G.F."/>
            <person name="Dong Y."/>
            <person name="Huang W."/>
            <person name="Nel W.J."/>
            <person name="Swalarsk-Parry B.S."/>
            <person name="Vaghefi N."/>
            <person name="Wilken P.M."/>
            <person name="An Z."/>
            <person name="de Beer Z.W."/>
            <person name="De Vos L."/>
            <person name="Chen L."/>
            <person name="Duong T.A."/>
            <person name="Gao Y."/>
            <person name="Hammerbacher A."/>
            <person name="Kikkert J.R."/>
            <person name="Li Y."/>
            <person name="Li H."/>
            <person name="Li K."/>
            <person name="Li Q."/>
            <person name="Liu X."/>
            <person name="Ma X."/>
            <person name="Naidoo K."/>
            <person name="Pethybridge S.J."/>
            <person name="Sun J."/>
            <person name="Steenkamp E.T."/>
            <person name="van der Nest M.A."/>
            <person name="van Wyk S."/>
            <person name="Wingfield M.J."/>
            <person name="Xiong C."/>
            <person name="Yue Q."/>
            <person name="Zhang X."/>
        </authorList>
    </citation>
    <scope>NUCLEOTIDE SEQUENCE [LARGE SCALE GENOMIC DNA]</scope>
    <source>
        <strain evidence="3 4">BP6252</strain>
    </source>
</reference>
<dbReference type="PANTHER" id="PTHR43708:SF1">
    <property type="entry name" value="GALACTOSE_LACTOSE METABOLISM REGULATORY PROTEIN GAL80"/>
    <property type="match status" value="1"/>
</dbReference>
<dbReference type="Pfam" id="PF22685">
    <property type="entry name" value="Gal80p_C-like"/>
    <property type="match status" value="1"/>
</dbReference>
<sequence length="369" mass="40404">MTPPIRVAFIGLSDHSWAAHSHFPALAASPDFEIIGLCNSSCARSQAAIEAFKLPESVKCYASPEEVANDADVDLVVCSTRVDRHLPTIGPSLKAGKNVYVEWPLGKDSAEARELARLKNEGGVKIATVGLQARQAPIIKKLKELVNGGRIGKVLNSTYTAQGSQVGEGVIEGSEYLGFTESGGNLVTIRFGHQIDFVQQVLGYGFSSQHAVLANRRPEVGRRDQSGKLISEFTKTADDTVYLVGTLKNDIPISFSLNGAGKSFKDVPGLEWRIYGEKGELRVTAASPFLPACDDEMKIELYDFAADAVESVDIPKDEVDASSFHWATRNVARVYRALAKGEVNCSFEDAMERQEFLAELFKENRYFEY</sequence>
<dbReference type="InterPro" id="IPR051317">
    <property type="entry name" value="Gfo/Idh/MocA_oxidoreduct"/>
</dbReference>
<evidence type="ECO:0000313" key="3">
    <source>
        <dbReference type="EMBL" id="RDW58244.1"/>
    </source>
</evidence>